<keyword evidence="3" id="KW-0732">Signal</keyword>
<dbReference type="Gene3D" id="3.90.76.10">
    <property type="entry name" value="Dipeptide-binding Protein, Domain 1"/>
    <property type="match status" value="1"/>
</dbReference>
<dbReference type="Gene3D" id="3.10.105.10">
    <property type="entry name" value="Dipeptide-binding Protein, Domain 3"/>
    <property type="match status" value="1"/>
</dbReference>
<dbReference type="Gene3D" id="3.40.190.10">
    <property type="entry name" value="Periplasmic binding protein-like II"/>
    <property type="match status" value="1"/>
</dbReference>
<evidence type="ECO:0000256" key="4">
    <source>
        <dbReference type="SAM" id="Phobius"/>
    </source>
</evidence>
<name>A0AA89CTS3_CLONO</name>
<protein>
    <submittedName>
        <fullName evidence="6">Peptide ABC transporter substrate-binding protein</fullName>
    </submittedName>
</protein>
<keyword evidence="2" id="KW-0813">Transport</keyword>
<evidence type="ECO:0000256" key="3">
    <source>
        <dbReference type="ARBA" id="ARBA00022729"/>
    </source>
</evidence>
<gene>
    <name evidence="6" type="ORF">Z969_05480</name>
</gene>
<dbReference type="RefSeq" id="WP_039249570.1">
    <property type="nucleotide sequence ID" value="NZ_JDRX01000009.1"/>
</dbReference>
<dbReference type="CDD" id="cd08504">
    <property type="entry name" value="PBP2_OppA"/>
    <property type="match status" value="1"/>
</dbReference>
<dbReference type="InterPro" id="IPR000914">
    <property type="entry name" value="SBP_5_dom"/>
</dbReference>
<feature type="domain" description="Solute-binding protein family 5" evidence="5">
    <location>
        <begin position="78"/>
        <end position="440"/>
    </location>
</feature>
<sequence>MKKKLYIYLVVVLLFIGLFIEKGCITKKVYNENVRDYLVYSVNSMPQDLLLLDDNNIRKKDLQIALFDGLVSMDEKGKIVPGLASSWSVSKDKLSYTFKIREDARWSNGDKIVPQDFVEFFSRILKEKDNTYAHELQCIFGVKEYLEGKKSFQQVAINPGKDNTLEIRLNYPCDDFIKILSEPVFTLKRNFYNLKNWRSEYKNIDYSGAFFIENIYDDGEISLKKNNMYWDKKNVVSNRIHIKESKVMASTLAQYKSNRIDVFCDYNLLQNGDIEDENKYTKQLIGDGISLNFNLNKDNFVKDIKFRKGIKYAIDKEEIKKELGEVFKETCSYLPNSSLNATNRSYNIKSAEELLKDSKYNGEVVKIVYANNEDNNKKVINSIEKNLKKAKVNVDIQGYSKEELKNIIYKGNYDIALLNYSGDSTMPLTYLEKWVSNSKQNLFGYKNINFDNCILKGKVCENKLEAQKKFNEGEKILLEDIGIVPIGFYKFIICRKEYVEGLEVNSRGNVILKKAYILDKNKTSH</sequence>
<dbReference type="Pfam" id="PF00496">
    <property type="entry name" value="SBP_bac_5"/>
    <property type="match status" value="1"/>
</dbReference>
<evidence type="ECO:0000259" key="5">
    <source>
        <dbReference type="Pfam" id="PF00496"/>
    </source>
</evidence>
<organism evidence="6 7">
    <name type="scientific">Clostridium novyi A str. 4570</name>
    <dbReference type="NCBI Taxonomy" id="1444290"/>
    <lineage>
        <taxon>Bacteria</taxon>
        <taxon>Bacillati</taxon>
        <taxon>Bacillota</taxon>
        <taxon>Clostridia</taxon>
        <taxon>Eubacteriales</taxon>
        <taxon>Clostridiaceae</taxon>
        <taxon>Clostridium</taxon>
    </lineage>
</organism>
<feature type="transmembrane region" description="Helical" evidence="4">
    <location>
        <begin position="6"/>
        <end position="25"/>
    </location>
</feature>
<proteinExistence type="inferred from homology"/>
<dbReference type="PANTHER" id="PTHR30290:SF9">
    <property type="entry name" value="OLIGOPEPTIDE-BINDING PROTEIN APPA"/>
    <property type="match status" value="1"/>
</dbReference>
<dbReference type="PIRSF" id="PIRSF002741">
    <property type="entry name" value="MppA"/>
    <property type="match status" value="1"/>
</dbReference>
<dbReference type="GO" id="GO:0043190">
    <property type="term" value="C:ATP-binding cassette (ABC) transporter complex"/>
    <property type="evidence" value="ECO:0007669"/>
    <property type="project" value="InterPro"/>
</dbReference>
<dbReference type="Proteomes" id="UP000030016">
    <property type="component" value="Unassembled WGS sequence"/>
</dbReference>
<dbReference type="InterPro" id="IPR039424">
    <property type="entry name" value="SBP_5"/>
</dbReference>
<reference evidence="6 7" key="1">
    <citation type="submission" date="2014-01" db="EMBL/GenBank/DDBJ databases">
        <title>Plasmidome dynamics in the species complex Clostridium novyi sensu lato converts strains of independent lineages into distinctly different pathogens.</title>
        <authorList>
            <person name="Skarin H."/>
            <person name="Segerman B."/>
        </authorList>
    </citation>
    <scope>NUCLEOTIDE SEQUENCE [LARGE SCALE GENOMIC DNA]</scope>
    <source>
        <strain evidence="6 7">4570</strain>
    </source>
</reference>
<evidence type="ECO:0000313" key="7">
    <source>
        <dbReference type="Proteomes" id="UP000030016"/>
    </source>
</evidence>
<dbReference type="PANTHER" id="PTHR30290">
    <property type="entry name" value="PERIPLASMIC BINDING COMPONENT OF ABC TRANSPORTER"/>
    <property type="match status" value="1"/>
</dbReference>
<dbReference type="InterPro" id="IPR030678">
    <property type="entry name" value="Peptide/Ni-bd"/>
</dbReference>
<dbReference type="GO" id="GO:0015833">
    <property type="term" value="P:peptide transport"/>
    <property type="evidence" value="ECO:0007669"/>
    <property type="project" value="TreeGrafter"/>
</dbReference>
<comment type="caution">
    <text evidence="6">The sequence shown here is derived from an EMBL/GenBank/DDBJ whole genome shotgun (WGS) entry which is preliminary data.</text>
</comment>
<evidence type="ECO:0000313" key="6">
    <source>
        <dbReference type="EMBL" id="KGN02376.1"/>
    </source>
</evidence>
<dbReference type="EMBL" id="JDRX01000009">
    <property type="protein sequence ID" value="KGN02376.1"/>
    <property type="molecule type" value="Genomic_DNA"/>
</dbReference>
<accession>A0AA89CTS3</accession>
<evidence type="ECO:0000256" key="1">
    <source>
        <dbReference type="ARBA" id="ARBA00005695"/>
    </source>
</evidence>
<evidence type="ECO:0000256" key="2">
    <source>
        <dbReference type="ARBA" id="ARBA00022448"/>
    </source>
</evidence>
<comment type="similarity">
    <text evidence="1">Belongs to the bacterial solute-binding protein 5 family.</text>
</comment>
<dbReference type="SUPFAM" id="SSF53850">
    <property type="entry name" value="Periplasmic binding protein-like II"/>
    <property type="match status" value="1"/>
</dbReference>
<keyword evidence="4" id="KW-1133">Transmembrane helix</keyword>
<keyword evidence="4" id="KW-0472">Membrane</keyword>
<dbReference type="AlphaFoldDB" id="A0AA89CTS3"/>
<dbReference type="GO" id="GO:1904680">
    <property type="term" value="F:peptide transmembrane transporter activity"/>
    <property type="evidence" value="ECO:0007669"/>
    <property type="project" value="TreeGrafter"/>
</dbReference>
<keyword evidence="4" id="KW-0812">Transmembrane</keyword>
<dbReference type="GO" id="GO:0042597">
    <property type="term" value="C:periplasmic space"/>
    <property type="evidence" value="ECO:0007669"/>
    <property type="project" value="UniProtKB-ARBA"/>
</dbReference>